<reference evidence="2" key="1">
    <citation type="journal article" date="2020" name="Stud. Mycol.">
        <title>101 Dothideomycetes genomes: a test case for predicting lifestyles and emergence of pathogens.</title>
        <authorList>
            <person name="Haridas S."/>
            <person name="Albert R."/>
            <person name="Binder M."/>
            <person name="Bloem J."/>
            <person name="Labutti K."/>
            <person name="Salamov A."/>
            <person name="Andreopoulos B."/>
            <person name="Baker S."/>
            <person name="Barry K."/>
            <person name="Bills G."/>
            <person name="Bluhm B."/>
            <person name="Cannon C."/>
            <person name="Castanera R."/>
            <person name="Culley D."/>
            <person name="Daum C."/>
            <person name="Ezra D."/>
            <person name="Gonzalez J."/>
            <person name="Henrissat B."/>
            <person name="Kuo A."/>
            <person name="Liang C."/>
            <person name="Lipzen A."/>
            <person name="Lutzoni F."/>
            <person name="Magnuson J."/>
            <person name="Mondo S."/>
            <person name="Nolan M."/>
            <person name="Ohm R."/>
            <person name="Pangilinan J."/>
            <person name="Park H.-J."/>
            <person name="Ramirez L."/>
            <person name="Alfaro M."/>
            <person name="Sun H."/>
            <person name="Tritt A."/>
            <person name="Yoshinaga Y."/>
            <person name="Zwiers L.-H."/>
            <person name="Turgeon B."/>
            <person name="Goodwin S."/>
            <person name="Spatafora J."/>
            <person name="Crous P."/>
            <person name="Grigoriev I."/>
        </authorList>
    </citation>
    <scope>NUCLEOTIDE SEQUENCE</scope>
    <source>
        <strain evidence="2">CBS 110217</strain>
    </source>
</reference>
<feature type="region of interest" description="Disordered" evidence="1">
    <location>
        <begin position="53"/>
        <end position="178"/>
    </location>
</feature>
<proteinExistence type="predicted"/>
<dbReference type="AlphaFoldDB" id="A0A9P4H3K4"/>
<evidence type="ECO:0000256" key="1">
    <source>
        <dbReference type="SAM" id="MobiDB-lite"/>
    </source>
</evidence>
<feature type="compositionally biased region" description="Low complexity" evidence="1">
    <location>
        <begin position="63"/>
        <end position="81"/>
    </location>
</feature>
<organism evidence="2 3">
    <name type="scientific">Setomelanomma holmii</name>
    <dbReference type="NCBI Taxonomy" id="210430"/>
    <lineage>
        <taxon>Eukaryota</taxon>
        <taxon>Fungi</taxon>
        <taxon>Dikarya</taxon>
        <taxon>Ascomycota</taxon>
        <taxon>Pezizomycotina</taxon>
        <taxon>Dothideomycetes</taxon>
        <taxon>Pleosporomycetidae</taxon>
        <taxon>Pleosporales</taxon>
        <taxon>Pleosporineae</taxon>
        <taxon>Phaeosphaeriaceae</taxon>
        <taxon>Setomelanomma</taxon>
    </lineage>
</organism>
<comment type="caution">
    <text evidence="2">The sequence shown here is derived from an EMBL/GenBank/DDBJ whole genome shotgun (WGS) entry which is preliminary data.</text>
</comment>
<sequence>MVNWNAEKDQIILKGIFKFHDIKSSAPLLKYLSEQIGEGCTPKAVSHRLNNIRNHGKPLANGTSPAKTPTTPRTPKTPASRVKFQPKTNIDTTSESENDGPEGLVESPSARRASVKRAKSTPKRSYAESVDESVDESQEQSASEPAAKRPRVKPESVDEDAGGHVPFGLRGDEDDFEL</sequence>
<dbReference type="OrthoDB" id="5418867at2759"/>
<dbReference type="EMBL" id="ML978239">
    <property type="protein sequence ID" value="KAF2026634.1"/>
    <property type="molecule type" value="Genomic_DNA"/>
</dbReference>
<dbReference type="Proteomes" id="UP000799777">
    <property type="component" value="Unassembled WGS sequence"/>
</dbReference>
<accession>A0A9P4H3K4</accession>
<protein>
    <submittedName>
        <fullName evidence="2">Uncharacterized protein</fullName>
    </submittedName>
</protein>
<gene>
    <name evidence="2" type="ORF">EK21DRAFT_115582</name>
</gene>
<evidence type="ECO:0000313" key="3">
    <source>
        <dbReference type="Proteomes" id="UP000799777"/>
    </source>
</evidence>
<keyword evidence="3" id="KW-1185">Reference proteome</keyword>
<feature type="compositionally biased region" description="Acidic residues" evidence="1">
    <location>
        <begin position="129"/>
        <end position="138"/>
    </location>
</feature>
<name>A0A9P4H3K4_9PLEO</name>
<feature type="compositionally biased region" description="Basic residues" evidence="1">
    <location>
        <begin position="113"/>
        <end position="122"/>
    </location>
</feature>
<evidence type="ECO:0000313" key="2">
    <source>
        <dbReference type="EMBL" id="KAF2026634.1"/>
    </source>
</evidence>